<evidence type="ECO:0000259" key="1">
    <source>
        <dbReference type="Pfam" id="PF14280"/>
    </source>
</evidence>
<proteinExistence type="predicted"/>
<dbReference type="EMBL" id="VCIZ01000011">
    <property type="protein sequence ID" value="TSP11291.1"/>
    <property type="molecule type" value="Genomic_DNA"/>
</dbReference>
<dbReference type="SUPFAM" id="SSF48452">
    <property type="entry name" value="TPR-like"/>
    <property type="match status" value="2"/>
</dbReference>
<dbReference type="InterPro" id="IPR025375">
    <property type="entry name" value="DUF4365"/>
</dbReference>
<reference evidence="2 3" key="1">
    <citation type="submission" date="2019-05" db="EMBL/GenBank/DDBJ databases">
        <title>Whole genome sequence analysis of Cupriavidus campinensis S14E4C strain.</title>
        <authorList>
            <person name="Abbaszade G."/>
            <person name="Szabo A."/>
            <person name="Toumi M."/>
            <person name="Toth E."/>
        </authorList>
    </citation>
    <scope>NUCLEOTIDE SEQUENCE [LARGE SCALE GENOMIC DNA]</scope>
    <source>
        <strain evidence="2 3">S14E4C</strain>
    </source>
</reference>
<evidence type="ECO:0000313" key="3">
    <source>
        <dbReference type="Proteomes" id="UP000318943"/>
    </source>
</evidence>
<accession>A0ABY3EKG9</accession>
<protein>
    <submittedName>
        <fullName evidence="2">DUF4365 domain-containing protein</fullName>
    </submittedName>
</protein>
<dbReference type="Gene3D" id="1.25.40.10">
    <property type="entry name" value="Tetratricopeptide repeat domain"/>
    <property type="match status" value="1"/>
</dbReference>
<keyword evidence="3" id="KW-1185">Reference proteome</keyword>
<dbReference type="InterPro" id="IPR011990">
    <property type="entry name" value="TPR-like_helical_dom_sf"/>
</dbReference>
<sequence>MMANQYPTESDAQRIGHMAERTLDAVQPLSWRTRSLDGTDDVGFDLQVQVVEGSQYRGVFRLQLKGTESPEVSAADEFLSIGIKLTTLKYYEGVVEPILFVVCDLSKDADPRRCPAYYVWIHDEVARVRGKQLKDNQATITIRVPIINKLDSSFDVLPFLEEHRRLYESAKELDSSLRKRMPGIDTAGRSSLIEEFSQGIAVRSSAFVEAVTDTDTYWPEAPAHTVAGQLTAASTALNRGQRNETKDNLRRAEGELENATVLELAAYWYLKGKLAFADSDDAAACIAYAKACGFAPSNTKYRVNRIECDMVARKRASADADIADLVVEARGIDTPEGKGLAARLLVLCGRVQEARDLLQTVRVAETAVDAAIVEAVGGGDHQRLLAACTMGLSYRDLSIHARLQLLLIQGRTQLYAAIGIDPEQEKAYMPAGGPPNLDVENLEAAWESFNSAAPLLRSTGWPRVIEYASDAWMLAALYTGHEQEVLPDIQAAADAHPNIHDLHRGLERISAACDEFDTALKANEQQPETDEVIVRRVLLLHSANRISECIDLAVGKLPHCDRDTDQYPLALSVSITAADIVVRPNDATTLLEILSERAEWAPFTAVVSFVRARNSQILSADEALTKFKADYEAHGHSPIVGMQLLAHLDTSEEPDAEYCLEVAKHLERHQLLPVDLRFIVAQALTTLSRWNELLELSDATLKQHPNLARMKSVRAVALDKLGHTSEALIELSSLIGTGERLAIDVYVRIVTRLGDVEKASSLIEQLIAGEPSNQKRFRLVHLLFQLVHSADPASPRLPELAWRMGRLARRDVEMEEGVFLLSIFASNIAGGSDLAEARAEEVRSRIQEFSERFPKSTLFRMGTVSEESPLEDIKRLLNAFDPNSEERMQWQRATERKMERGEVPVPYSWRPRQILGYAENAVELWAYTKRAKRDKQQLRLNMIIQEWTPVTTVTRPPLLDITAILVLHELRRFGTLFKLFPTVAISQQTLRILQTLSASPFGSLATADAKSIQSELRTYREHILQPDGSLPTDSDRELRVFGFDMKRLLASEQYALYCDDGIFAIYAGGENGGIERFCTLDFLRMAVELNFLSLREMAEDVSKLCQWNVDVSISAPVLFAALPAGLNKSRSARAGADLIQADPVVSPILESIWSVRRGYQEIHSHLASALLALSTDERNPEVCVAALVLVWYWKASLRTELKLAPEARLALLFVHVFAAAQPSAPLSRRLRSIYLQVVEGRYGNNMDERRENEAIGELASACAEYDASVQPRPSPTTGERAVLAWTEGTAEKERFHRAYKDAAIRIAQRSNQGR</sequence>
<name>A0ABY3EKG9_9BURK</name>
<evidence type="ECO:0000313" key="2">
    <source>
        <dbReference type="EMBL" id="TSP11291.1"/>
    </source>
</evidence>
<gene>
    <name evidence="2" type="ORF">FGG12_18885</name>
</gene>
<dbReference type="Proteomes" id="UP000318943">
    <property type="component" value="Unassembled WGS sequence"/>
</dbReference>
<organism evidence="2 3">
    <name type="scientific">Cupriavidus campinensis</name>
    <dbReference type="NCBI Taxonomy" id="151783"/>
    <lineage>
        <taxon>Bacteria</taxon>
        <taxon>Pseudomonadati</taxon>
        <taxon>Pseudomonadota</taxon>
        <taxon>Betaproteobacteria</taxon>
        <taxon>Burkholderiales</taxon>
        <taxon>Burkholderiaceae</taxon>
        <taxon>Cupriavidus</taxon>
    </lineage>
</organism>
<feature type="domain" description="DUF4365" evidence="1">
    <location>
        <begin position="37"/>
        <end position="152"/>
    </location>
</feature>
<dbReference type="Pfam" id="PF14280">
    <property type="entry name" value="DUF4365"/>
    <property type="match status" value="1"/>
</dbReference>
<comment type="caution">
    <text evidence="2">The sequence shown here is derived from an EMBL/GenBank/DDBJ whole genome shotgun (WGS) entry which is preliminary data.</text>
</comment>